<organism evidence="2 3">
    <name type="scientific">Inhella inkyongensis</name>
    <dbReference type="NCBI Taxonomy" id="392593"/>
    <lineage>
        <taxon>Bacteria</taxon>
        <taxon>Pseudomonadati</taxon>
        <taxon>Pseudomonadota</taxon>
        <taxon>Betaproteobacteria</taxon>
        <taxon>Burkholderiales</taxon>
        <taxon>Sphaerotilaceae</taxon>
        <taxon>Inhella</taxon>
    </lineage>
</organism>
<name>A0A840S837_9BURK</name>
<dbReference type="PANTHER" id="PTHR37844:SF2">
    <property type="entry name" value="SER_THR PROTEIN PHOSPHATASE SUPERFAMILY (AFU_ORTHOLOGUE AFUA_1G14840)"/>
    <property type="match status" value="1"/>
</dbReference>
<dbReference type="InterPro" id="IPR004843">
    <property type="entry name" value="Calcineurin-like_PHP"/>
</dbReference>
<dbReference type="EMBL" id="JACHHO010000005">
    <property type="protein sequence ID" value="MBB5205658.1"/>
    <property type="molecule type" value="Genomic_DNA"/>
</dbReference>
<evidence type="ECO:0000259" key="1">
    <source>
        <dbReference type="Pfam" id="PF00149"/>
    </source>
</evidence>
<evidence type="ECO:0000313" key="3">
    <source>
        <dbReference type="Proteomes" id="UP000554837"/>
    </source>
</evidence>
<dbReference type="Pfam" id="PF00149">
    <property type="entry name" value="Metallophos"/>
    <property type="match status" value="1"/>
</dbReference>
<dbReference type="PANTHER" id="PTHR37844">
    <property type="entry name" value="SER/THR PROTEIN PHOSPHATASE SUPERFAMILY (AFU_ORTHOLOGUE AFUA_1G14840)"/>
    <property type="match status" value="1"/>
</dbReference>
<keyword evidence="3" id="KW-1185">Reference proteome</keyword>
<dbReference type="Proteomes" id="UP000554837">
    <property type="component" value="Unassembled WGS sequence"/>
</dbReference>
<gene>
    <name evidence="2" type="ORF">HNQ51_002985</name>
</gene>
<sequence>MTPATAAAARSSRPATGRPDLRLQLFSDLHLERDPAFQPQVVPDANVLVLAGDIGSYQAGSHLLPFGPDADWGLSRFSPRLGAPWKRVLYVPGNHEYDGLPWPQAQTQLRACCERLGIEWLDRELIVIDGVRFLGCTLWADFDLLVDPRSPMAAQLKARDKAYRAANFYLRRFSALEDDKPMLAERLRELALADQDWLRAALAQPFEGRTVVVTHFAPSGLSADPRYGLTPGTAGFCSALDALLPQADLWLHGHLHCRHDYRMGRCRVVANARGYAGKGEQDGFIEALGLTV</sequence>
<feature type="domain" description="Calcineurin-like phosphoesterase" evidence="1">
    <location>
        <begin position="26"/>
        <end position="257"/>
    </location>
</feature>
<dbReference type="AlphaFoldDB" id="A0A840S837"/>
<proteinExistence type="predicted"/>
<comment type="caution">
    <text evidence="2">The sequence shown here is derived from an EMBL/GenBank/DDBJ whole genome shotgun (WGS) entry which is preliminary data.</text>
</comment>
<dbReference type="Gene3D" id="3.60.21.10">
    <property type="match status" value="1"/>
</dbReference>
<dbReference type="GO" id="GO:0016787">
    <property type="term" value="F:hydrolase activity"/>
    <property type="evidence" value="ECO:0007669"/>
    <property type="project" value="InterPro"/>
</dbReference>
<accession>A0A840S837</accession>
<reference evidence="2 3" key="1">
    <citation type="submission" date="2020-08" db="EMBL/GenBank/DDBJ databases">
        <title>Genomic Encyclopedia of Type Strains, Phase IV (KMG-IV): sequencing the most valuable type-strain genomes for metagenomic binning, comparative biology and taxonomic classification.</title>
        <authorList>
            <person name="Goeker M."/>
        </authorList>
    </citation>
    <scope>NUCLEOTIDE SEQUENCE [LARGE SCALE GENOMIC DNA]</scope>
    <source>
        <strain evidence="2 3">DSM 23958</strain>
    </source>
</reference>
<protein>
    <submittedName>
        <fullName evidence="2">Putative phosphodiesterase</fullName>
    </submittedName>
</protein>
<dbReference type="InterPro" id="IPR029052">
    <property type="entry name" value="Metallo-depent_PP-like"/>
</dbReference>
<evidence type="ECO:0000313" key="2">
    <source>
        <dbReference type="EMBL" id="MBB5205658.1"/>
    </source>
</evidence>
<dbReference type="SUPFAM" id="SSF56300">
    <property type="entry name" value="Metallo-dependent phosphatases"/>
    <property type="match status" value="1"/>
</dbReference>